<sequence>MGQVDTIQLSEAGQNKLRIAYKSAGFTQEVLADKAYTSVDTVRRVLGTKSCTSGVQRWIVENIAAAVGLTLMDLGISDDSSSHLSANIDILVEDLRKQVREKIYHLCSMMRVLDMAQPLTLNRIYTRVNILESIRCRQRRELRDLLEKISSKDCERFNLGDVVEGQVPGIEAVQKFEKLIILGRPGAGKTTFLKYLAMQCIEAHCIDKHCAETRASINECLDEYCSSKQALKQFVPLFIRLKDFAETSLQPNLLTYISSLFNIELANLELVLNEGRGLILLDGLDEVREDQKNRVKREIENFINYSNFYKSRFIITCRLAAAEYDFTNFTEVEISEFEDEQIAYFVKGWFDSEENSIQGTKFLQKLNSKESKPIRELAANPLLLTLLCLVFEDSGDFPTQHSDLYRDGLEVLLKKWDAKRSIERAQVYKKLSLKHKEYLLSQLAYSTFIKDNCIFEQEDAEREIADYTSRLCNHPQGNLELDSEAILKSIEAQHGLLTEQAKRLYSFSHLTFHEYFTAKHIVANCDPHSMDSPILKELMQYLTHRSWREVFLLTTEMLVIANSLLKLMKAKIDEMLAEDQELQAFLKWVDEKAKRLSASLGHTHNLAAIRACYLDFDIAIDPERSLGWVLDCDFTRIFTCSSFLARAARCGVYDILKNRSDELPDLTDLPDLDPALAVTFARAETARRVLERVEDPKLRKKLSKLNAEIPLEFGFSSDIDPTIFRNWLKDSGKEWGDQLRRTIVPYYSQGEVWRYDYAESDEPQSSNIHLFSEKQRNLLHQYYHANLLLVVCLKSDCRIDANVQQEIEQSLFLPSQ</sequence>
<accession>A0A1Z4JS35</accession>
<protein>
    <submittedName>
        <fullName evidence="2">NACHT domain family protein</fullName>
    </submittedName>
</protein>
<evidence type="ECO:0000313" key="2">
    <source>
        <dbReference type="EMBL" id="BAY59532.1"/>
    </source>
</evidence>
<feature type="domain" description="NACHT" evidence="1">
    <location>
        <begin position="177"/>
        <end position="318"/>
    </location>
</feature>
<dbReference type="Pfam" id="PF05729">
    <property type="entry name" value="NACHT"/>
    <property type="match status" value="1"/>
</dbReference>
<name>A0A1Z4JS35_LEPBY</name>
<dbReference type="Pfam" id="PF22727">
    <property type="entry name" value="NCH2"/>
    <property type="match status" value="1"/>
</dbReference>
<dbReference type="Proteomes" id="UP000217895">
    <property type="component" value="Plasmid Plasmid2 dna"/>
</dbReference>
<dbReference type="PANTHER" id="PTHR46844:SF1">
    <property type="entry name" value="SLR5058 PROTEIN"/>
    <property type="match status" value="1"/>
</dbReference>
<dbReference type="InterPro" id="IPR027417">
    <property type="entry name" value="P-loop_NTPase"/>
</dbReference>
<gene>
    <name evidence="2" type="ORF">NIES2135_64090</name>
</gene>
<proteinExistence type="predicted"/>
<dbReference type="Gene3D" id="3.40.50.300">
    <property type="entry name" value="P-loop containing nucleotide triphosphate hydrolases"/>
    <property type="match status" value="1"/>
</dbReference>
<organism evidence="2 3">
    <name type="scientific">Leptolyngbya boryana NIES-2135</name>
    <dbReference type="NCBI Taxonomy" id="1973484"/>
    <lineage>
        <taxon>Bacteria</taxon>
        <taxon>Bacillati</taxon>
        <taxon>Cyanobacteriota</taxon>
        <taxon>Cyanophyceae</taxon>
        <taxon>Leptolyngbyales</taxon>
        <taxon>Leptolyngbyaceae</taxon>
        <taxon>Leptolyngbya group</taxon>
        <taxon>Leptolyngbya</taxon>
    </lineage>
</organism>
<dbReference type="InterPro" id="IPR007111">
    <property type="entry name" value="NACHT_NTPase"/>
</dbReference>
<keyword evidence="2" id="KW-0614">Plasmid</keyword>
<dbReference type="AlphaFoldDB" id="A0A1Z4JS35"/>
<dbReference type="PANTHER" id="PTHR46844">
    <property type="entry name" value="SLR5058 PROTEIN"/>
    <property type="match status" value="1"/>
</dbReference>
<evidence type="ECO:0000313" key="3">
    <source>
        <dbReference type="Proteomes" id="UP000217895"/>
    </source>
</evidence>
<dbReference type="SUPFAM" id="SSF52540">
    <property type="entry name" value="P-loop containing nucleoside triphosphate hydrolases"/>
    <property type="match status" value="1"/>
</dbReference>
<reference evidence="2 3" key="1">
    <citation type="submission" date="2017-06" db="EMBL/GenBank/DDBJ databases">
        <title>Genome sequencing of cyanobaciteial culture collection at National Institute for Environmental Studies (NIES).</title>
        <authorList>
            <person name="Hirose Y."/>
            <person name="Shimura Y."/>
            <person name="Fujisawa T."/>
            <person name="Nakamura Y."/>
            <person name="Kawachi M."/>
        </authorList>
    </citation>
    <scope>NUCLEOTIDE SEQUENCE [LARGE SCALE GENOMIC DNA]</scope>
    <source>
        <strain evidence="2 3">NIES-2135</strain>
        <plasmid evidence="3">Plasmid Plasmid2 dna</plasmid>
    </source>
</reference>
<dbReference type="PROSITE" id="PS50837">
    <property type="entry name" value="NACHT"/>
    <property type="match status" value="1"/>
</dbReference>
<dbReference type="InterPro" id="IPR054501">
    <property type="entry name" value="NCH2"/>
</dbReference>
<evidence type="ECO:0000259" key="1">
    <source>
        <dbReference type="PROSITE" id="PS50837"/>
    </source>
</evidence>
<dbReference type="EMBL" id="AP018205">
    <property type="protein sequence ID" value="BAY59532.1"/>
    <property type="molecule type" value="Genomic_DNA"/>
</dbReference>
<keyword evidence="3" id="KW-1185">Reference proteome</keyword>
<geneLocation type="plasmid" evidence="2">
    <name>plasmid2</name>
</geneLocation>